<protein>
    <recommendedName>
        <fullName evidence="3">Tellurite resistance protein TerB</fullName>
    </recommendedName>
</protein>
<accession>A0ABY6CV19</accession>
<evidence type="ECO:0000313" key="1">
    <source>
        <dbReference type="EMBL" id="UXP33749.1"/>
    </source>
</evidence>
<dbReference type="RefSeq" id="WP_262311176.1">
    <property type="nucleotide sequence ID" value="NZ_CP106679.1"/>
</dbReference>
<proteinExistence type="predicted"/>
<keyword evidence="2" id="KW-1185">Reference proteome</keyword>
<gene>
    <name evidence="1" type="ORF">N6H18_07255</name>
</gene>
<evidence type="ECO:0008006" key="3">
    <source>
        <dbReference type="Google" id="ProtNLM"/>
    </source>
</evidence>
<reference evidence="1" key="1">
    <citation type="submission" date="2022-09" db="EMBL/GenBank/DDBJ databases">
        <title>Comparative genomics and taxonomic characterization of three novel marine species of genus Reichenbachiella exhibiting antioxidant and polysaccharide degradation activities.</title>
        <authorList>
            <person name="Muhammad N."/>
            <person name="Lee Y.-J."/>
            <person name="Ko J."/>
            <person name="Kim S.-G."/>
        </authorList>
    </citation>
    <scope>NUCLEOTIDE SEQUENCE</scope>
    <source>
        <strain evidence="1">BKB1-1</strain>
    </source>
</reference>
<dbReference type="Proteomes" id="UP001065174">
    <property type="component" value="Chromosome"/>
</dbReference>
<name>A0ABY6CV19_9BACT</name>
<evidence type="ECO:0000313" key="2">
    <source>
        <dbReference type="Proteomes" id="UP001065174"/>
    </source>
</evidence>
<organism evidence="1 2">
    <name type="scientific">Reichenbachiella agarivorans</name>
    <dbReference type="NCBI Taxonomy" id="2979464"/>
    <lineage>
        <taxon>Bacteria</taxon>
        <taxon>Pseudomonadati</taxon>
        <taxon>Bacteroidota</taxon>
        <taxon>Cytophagia</taxon>
        <taxon>Cytophagales</taxon>
        <taxon>Reichenbachiellaceae</taxon>
        <taxon>Reichenbachiella</taxon>
    </lineage>
</organism>
<dbReference type="EMBL" id="CP106679">
    <property type="protein sequence ID" value="UXP33749.1"/>
    <property type="molecule type" value="Genomic_DNA"/>
</dbReference>
<sequence length="122" mass="14304">MNQEEKKAFMLLKSLIFHYHGLDEDEEKILNESADKLSAHEELQWANDFIAEDFMSAFDRSREMLSKIIGVLPVEKKLAYLFSVWEDNNKKGYLTEMEATAMLNLAKDWGIRKELMDKVREA</sequence>